<accession>A0A4R1HPF6</accession>
<dbReference type="InterPro" id="IPR058240">
    <property type="entry name" value="rSAM_sf"/>
</dbReference>
<dbReference type="Gene3D" id="3.20.20.70">
    <property type="entry name" value="Aldolase class I"/>
    <property type="match status" value="1"/>
</dbReference>
<dbReference type="PROSITE" id="PS51918">
    <property type="entry name" value="RADICAL_SAM"/>
    <property type="match status" value="1"/>
</dbReference>
<proteinExistence type="predicted"/>
<dbReference type="NCBIfam" id="TIGR04043">
    <property type="entry name" value="rSAM_MSMEG_0568"/>
    <property type="match status" value="1"/>
</dbReference>
<dbReference type="InterPro" id="IPR013785">
    <property type="entry name" value="Aldolase_TIM"/>
</dbReference>
<sequence length="375" mass="39458">MTDDLGELVAALQSHGLRVETAVETRTGGAGPTDSGMIWLDGRPVTVPTDARSPYVLKLEDGGGNGVYRDGERLAGVSRSRRPRFYDLTTADGTPYSKIALLHLDSLASTVVQACNYWNTSDQCGFCGIGLSLASGATIAKKTPEQLAEVAVAARDLDGAVDVTLTTGSSTAPDRGARYVARCGRAVKDASGLPVEIQFEPPRDLAILDEVHATGGADAVGIHIESFDPDVLARVAPGKARTGIDTYFRTWERAVALWGRGRVSTYVILGMGEDPDVTVEGCRRAVDIGVYPFVVPLRPVAGSLMEHVPAPSAEYSADVYERVADHMTLRGMSSDDAVAGCARCQACSAIDAVQRGGQVGGKTLLQIGPRPAGLS</sequence>
<organism evidence="6 7">
    <name type="scientific">Pseudonocardia endophytica</name>
    <dbReference type="NCBI Taxonomy" id="401976"/>
    <lineage>
        <taxon>Bacteria</taxon>
        <taxon>Bacillati</taxon>
        <taxon>Actinomycetota</taxon>
        <taxon>Actinomycetes</taxon>
        <taxon>Pseudonocardiales</taxon>
        <taxon>Pseudonocardiaceae</taxon>
        <taxon>Pseudonocardia</taxon>
    </lineage>
</organism>
<evidence type="ECO:0000256" key="1">
    <source>
        <dbReference type="ARBA" id="ARBA00022691"/>
    </source>
</evidence>
<comment type="caution">
    <text evidence="6">The sequence shown here is derived from an EMBL/GenBank/DDBJ whole genome shotgun (WGS) entry which is preliminary data.</text>
</comment>
<evidence type="ECO:0000256" key="3">
    <source>
        <dbReference type="ARBA" id="ARBA00023004"/>
    </source>
</evidence>
<keyword evidence="7" id="KW-1185">Reference proteome</keyword>
<reference evidence="6 7" key="1">
    <citation type="submission" date="2019-03" db="EMBL/GenBank/DDBJ databases">
        <title>Sequencing the genomes of 1000 actinobacteria strains.</title>
        <authorList>
            <person name="Klenk H.-P."/>
        </authorList>
    </citation>
    <scope>NUCLEOTIDE SEQUENCE [LARGE SCALE GENOMIC DNA]</scope>
    <source>
        <strain evidence="6 7">DSM 44969</strain>
    </source>
</reference>
<evidence type="ECO:0000256" key="4">
    <source>
        <dbReference type="ARBA" id="ARBA00023014"/>
    </source>
</evidence>
<evidence type="ECO:0000313" key="6">
    <source>
        <dbReference type="EMBL" id="TCK24424.1"/>
    </source>
</evidence>
<keyword evidence="2" id="KW-0479">Metal-binding</keyword>
<feature type="domain" description="Radical SAM core" evidence="5">
    <location>
        <begin position="99"/>
        <end position="330"/>
    </location>
</feature>
<dbReference type="CDD" id="cd01335">
    <property type="entry name" value="Radical_SAM"/>
    <property type="match status" value="1"/>
</dbReference>
<name>A0A4R1HPF6_PSEEN</name>
<dbReference type="GO" id="GO:0051536">
    <property type="term" value="F:iron-sulfur cluster binding"/>
    <property type="evidence" value="ECO:0007669"/>
    <property type="project" value="UniProtKB-KW"/>
</dbReference>
<dbReference type="SFLD" id="SFLDG01107">
    <property type="entry name" value="Uncharacterised_Radical_SAM_Su"/>
    <property type="match status" value="1"/>
</dbReference>
<dbReference type="RefSeq" id="WP_132420868.1">
    <property type="nucleotide sequence ID" value="NZ_SMFZ01000001.1"/>
</dbReference>
<dbReference type="Pfam" id="PF04055">
    <property type="entry name" value="Radical_SAM"/>
    <property type="match status" value="1"/>
</dbReference>
<dbReference type="InterPro" id="IPR016779">
    <property type="entry name" value="rSAM_MSMEG0568"/>
</dbReference>
<dbReference type="Proteomes" id="UP000295560">
    <property type="component" value="Unassembled WGS sequence"/>
</dbReference>
<dbReference type="SUPFAM" id="SSF102114">
    <property type="entry name" value="Radical SAM enzymes"/>
    <property type="match status" value="1"/>
</dbReference>
<dbReference type="GO" id="GO:0003824">
    <property type="term" value="F:catalytic activity"/>
    <property type="evidence" value="ECO:0007669"/>
    <property type="project" value="InterPro"/>
</dbReference>
<gene>
    <name evidence="6" type="ORF">EV378_0196</name>
</gene>
<dbReference type="AlphaFoldDB" id="A0A4R1HPF6"/>
<evidence type="ECO:0000256" key="2">
    <source>
        <dbReference type="ARBA" id="ARBA00022723"/>
    </source>
</evidence>
<evidence type="ECO:0000259" key="5">
    <source>
        <dbReference type="PROSITE" id="PS51918"/>
    </source>
</evidence>
<dbReference type="InterPro" id="IPR007197">
    <property type="entry name" value="rSAM"/>
</dbReference>
<dbReference type="EMBL" id="SMFZ01000001">
    <property type="protein sequence ID" value="TCK24424.1"/>
    <property type="molecule type" value="Genomic_DNA"/>
</dbReference>
<keyword evidence="1" id="KW-0949">S-adenosyl-L-methionine</keyword>
<dbReference type="SFLD" id="SFLDS00029">
    <property type="entry name" value="Radical_SAM"/>
    <property type="match status" value="1"/>
</dbReference>
<keyword evidence="3" id="KW-0408">Iron</keyword>
<keyword evidence="4" id="KW-0411">Iron-sulfur</keyword>
<dbReference type="GO" id="GO:0046872">
    <property type="term" value="F:metal ion binding"/>
    <property type="evidence" value="ECO:0007669"/>
    <property type="project" value="UniProtKB-KW"/>
</dbReference>
<dbReference type="NCBIfam" id="NF045502">
    <property type="entry name" value="variant_rSAM"/>
    <property type="match status" value="1"/>
</dbReference>
<evidence type="ECO:0000313" key="7">
    <source>
        <dbReference type="Proteomes" id="UP000295560"/>
    </source>
</evidence>
<protein>
    <submittedName>
        <fullName evidence="6">Radical SAM protein (TIGR04043 family)</fullName>
    </submittedName>
</protein>
<dbReference type="OrthoDB" id="9147217at2"/>